<dbReference type="InterPro" id="IPR012312">
    <property type="entry name" value="Hemerythrin-like"/>
</dbReference>
<reference evidence="2 3" key="1">
    <citation type="submission" date="2013-06" db="EMBL/GenBank/DDBJ databases">
        <title>Whole genome shotgun sequence of Bacillus selenatarsenatis SF-1.</title>
        <authorList>
            <person name="Kuroda M."/>
            <person name="Sei K."/>
            <person name="Yamashita M."/>
            <person name="Ike M."/>
        </authorList>
    </citation>
    <scope>NUCLEOTIDE SEQUENCE [LARGE SCALE GENOMIC DNA]</scope>
    <source>
        <strain evidence="2 3">SF-1</strain>
    </source>
</reference>
<dbReference type="PANTHER" id="PTHR39966">
    <property type="entry name" value="BLL2471 PROTEIN-RELATED"/>
    <property type="match status" value="1"/>
</dbReference>
<accession>A0A0A8X166</accession>
<feature type="domain" description="Hemerythrin-like" evidence="1">
    <location>
        <begin position="19"/>
        <end position="156"/>
    </location>
</feature>
<gene>
    <name evidence="2" type="ORF">SAMD00020551_1891</name>
</gene>
<dbReference type="AlphaFoldDB" id="A0A0A8X166"/>
<proteinExistence type="predicted"/>
<evidence type="ECO:0000313" key="2">
    <source>
        <dbReference type="EMBL" id="GAM13745.1"/>
    </source>
</evidence>
<dbReference type="OrthoDB" id="9792554at2"/>
<dbReference type="PANTHER" id="PTHR39966:SF1">
    <property type="entry name" value="HEMERYTHRIN-LIKE DOMAIN-CONTAINING PROTEIN"/>
    <property type="match status" value="1"/>
</dbReference>
<dbReference type="GO" id="GO:0005886">
    <property type="term" value="C:plasma membrane"/>
    <property type="evidence" value="ECO:0007669"/>
    <property type="project" value="TreeGrafter"/>
</dbReference>
<dbReference type="EMBL" id="BASE01000041">
    <property type="protein sequence ID" value="GAM13745.1"/>
    <property type="molecule type" value="Genomic_DNA"/>
</dbReference>
<keyword evidence="3" id="KW-1185">Reference proteome</keyword>
<protein>
    <recommendedName>
        <fullName evidence="1">Hemerythrin-like domain-containing protein</fullName>
    </recommendedName>
</protein>
<sequence length="175" mass="20041">MTGCMSGINQDSSFTLSAGLQQLKNEHPPLLERLANLLNISVKIEEGEQMEEYFSKLRELVIEFLAELEPHSEREEGVLFEMMAVYIGREMGPIAVMEYEHDQAKRFIGTFLHNTKDGTTGFTNEKMIENAQMIKNANYTLVSHFAKEESILFPMAENMFSEEEKQELAARIKII</sequence>
<dbReference type="Gene3D" id="1.20.120.520">
    <property type="entry name" value="nmb1532 protein domain like"/>
    <property type="match status" value="1"/>
</dbReference>
<dbReference type="STRING" id="1321606.SAMD00020551_1891"/>
<dbReference type="Proteomes" id="UP000031014">
    <property type="component" value="Unassembled WGS sequence"/>
</dbReference>
<comment type="caution">
    <text evidence="2">The sequence shown here is derived from an EMBL/GenBank/DDBJ whole genome shotgun (WGS) entry which is preliminary data.</text>
</comment>
<name>A0A0A8X166_MESS1</name>
<dbReference type="Pfam" id="PF01814">
    <property type="entry name" value="Hemerythrin"/>
    <property type="match status" value="1"/>
</dbReference>
<organism evidence="2 3">
    <name type="scientific">Mesobacillus selenatarsenatis (strain DSM 18680 / JCM 14380 / FERM P-15431 / SF-1)</name>
    <dbReference type="NCBI Taxonomy" id="1321606"/>
    <lineage>
        <taxon>Bacteria</taxon>
        <taxon>Bacillati</taxon>
        <taxon>Bacillota</taxon>
        <taxon>Bacilli</taxon>
        <taxon>Bacillales</taxon>
        <taxon>Bacillaceae</taxon>
        <taxon>Mesobacillus</taxon>
    </lineage>
</organism>
<evidence type="ECO:0000259" key="1">
    <source>
        <dbReference type="Pfam" id="PF01814"/>
    </source>
</evidence>
<evidence type="ECO:0000313" key="3">
    <source>
        <dbReference type="Proteomes" id="UP000031014"/>
    </source>
</evidence>
<dbReference type="RefSeq" id="WP_052442140.1">
    <property type="nucleotide sequence ID" value="NZ_BASE01000041.1"/>
</dbReference>